<organism evidence="1 2">
    <name type="scientific">Actinomadura verrucosospora</name>
    <dbReference type="NCBI Taxonomy" id="46165"/>
    <lineage>
        <taxon>Bacteria</taxon>
        <taxon>Bacillati</taxon>
        <taxon>Actinomycetota</taxon>
        <taxon>Actinomycetes</taxon>
        <taxon>Streptosporangiales</taxon>
        <taxon>Thermomonosporaceae</taxon>
        <taxon>Actinomadura</taxon>
    </lineage>
</organism>
<proteinExistence type="predicted"/>
<name>A0A7D3VVM4_ACTVE</name>
<keyword evidence="2" id="KW-1185">Reference proteome</keyword>
<sequence length="185" mass="20094">MDLRLARSSSEAYLYMARQPCEGCGSAGLVADRSASEIVDDVLARRYWGACGQCGAAREFVFRVPDEPSAAVAGDQGFGDSRPSELLDPGEWLEIADALLARIPVSPAGLTDAQRREAYADLDAGAAALEEVLKFVPAGAASVSPFAFWTERGRRFSLDARWRFDTERLRDSLAEVRAAQRDFAS</sequence>
<evidence type="ECO:0000313" key="2">
    <source>
        <dbReference type="Proteomes" id="UP000501240"/>
    </source>
</evidence>
<dbReference type="EMBL" id="CP053892">
    <property type="protein sequence ID" value="QKG20071.1"/>
    <property type="molecule type" value="Genomic_DNA"/>
</dbReference>
<dbReference type="AlphaFoldDB" id="A0A7D3VVM4"/>
<gene>
    <name evidence="1" type="ORF">ACTIVE_1707</name>
</gene>
<protein>
    <submittedName>
        <fullName evidence="1">Uncharacterized protein</fullName>
    </submittedName>
</protein>
<evidence type="ECO:0000313" key="1">
    <source>
        <dbReference type="EMBL" id="QKG20071.1"/>
    </source>
</evidence>
<accession>A0A7D3VVM4</accession>
<reference evidence="1 2" key="1">
    <citation type="submission" date="2020-05" db="EMBL/GenBank/DDBJ databases">
        <title>Actinomadura verrucosospora NRRL-B18236 (PFL_A860) Genome sequencing and assembly.</title>
        <authorList>
            <person name="Samborskyy M."/>
        </authorList>
    </citation>
    <scope>NUCLEOTIDE SEQUENCE [LARGE SCALE GENOMIC DNA]</scope>
    <source>
        <strain evidence="1 2">NRRL:B18236</strain>
    </source>
</reference>
<dbReference type="Proteomes" id="UP000501240">
    <property type="component" value="Chromosome"/>
</dbReference>